<evidence type="ECO:0000313" key="2">
    <source>
        <dbReference type="EMBL" id="AFR35860.1"/>
    </source>
</evidence>
<dbReference type="PATRIC" id="fig|1228997.3.peg.1258"/>
<proteinExistence type="predicted"/>
<accession>J9QZ31</accession>
<dbReference type="Pfam" id="PF00196">
    <property type="entry name" value="GerE"/>
    <property type="match status" value="1"/>
</dbReference>
<keyword evidence="3" id="KW-1185">Reference proteome</keyword>
<evidence type="ECO:0000313" key="3">
    <source>
        <dbReference type="Proteomes" id="UP000006276"/>
    </source>
</evidence>
<dbReference type="EMBL" id="CP003787">
    <property type="protein sequence ID" value="AFR35860.1"/>
    <property type="molecule type" value="Genomic_DNA"/>
</dbReference>
<gene>
    <name evidence="2" type="ORF">B739_1262</name>
</gene>
<dbReference type="KEGG" id="rag:B739_1262"/>
<dbReference type="Proteomes" id="UP000006276">
    <property type="component" value="Chromosome"/>
</dbReference>
<dbReference type="Gene3D" id="1.10.10.10">
    <property type="entry name" value="Winged helix-like DNA-binding domain superfamily/Winged helix DNA-binding domain"/>
    <property type="match status" value="1"/>
</dbReference>
<dbReference type="HOGENOM" id="CLU_120890_0_0_10"/>
<dbReference type="GO" id="GO:0006355">
    <property type="term" value="P:regulation of DNA-templated transcription"/>
    <property type="evidence" value="ECO:0007669"/>
    <property type="project" value="InterPro"/>
</dbReference>
<dbReference type="GO" id="GO:0003677">
    <property type="term" value="F:DNA binding"/>
    <property type="evidence" value="ECO:0007669"/>
    <property type="project" value="InterPro"/>
</dbReference>
<feature type="domain" description="HTH luxR-type" evidence="1">
    <location>
        <begin position="129"/>
        <end position="194"/>
    </location>
</feature>
<protein>
    <recommendedName>
        <fullName evidence="1">HTH luxR-type domain-containing protein</fullName>
    </recommendedName>
</protein>
<dbReference type="InterPro" id="IPR000792">
    <property type="entry name" value="Tscrpt_reg_LuxR_C"/>
</dbReference>
<sequence length="196" mass="22427">MNKNKTMNSTTQMIYPGMCDDSLEIFFHKEENRLMAIHNSQIKCFTKLPTEAIGFIYNIMDSEVETQELLQKWFPDDTEKQIQKLAKCRFGGLNFEPDYCSKKKSPNFDVVDCPLKGHCKGEGILCKEISYKGESLSHLELEALRLISSIEKNTAIAELLGMPLGTFNVFRTNLYEKLNIRTKQEATRVAVFLGLI</sequence>
<dbReference type="SUPFAM" id="SSF46894">
    <property type="entry name" value="C-terminal effector domain of the bipartite response regulators"/>
    <property type="match status" value="1"/>
</dbReference>
<name>J9QZ31_RIEAN</name>
<dbReference type="InterPro" id="IPR016032">
    <property type="entry name" value="Sig_transdc_resp-reg_C-effctor"/>
</dbReference>
<evidence type="ECO:0000259" key="1">
    <source>
        <dbReference type="PROSITE" id="PS50043"/>
    </source>
</evidence>
<dbReference type="InterPro" id="IPR036388">
    <property type="entry name" value="WH-like_DNA-bd_sf"/>
</dbReference>
<reference evidence="2 3" key="1">
    <citation type="submission" date="2012-09" db="EMBL/GenBank/DDBJ databases">
        <title>Riemerella anatipestifer vaccine strains.</title>
        <authorList>
            <person name="Chun C.A."/>
            <person name="Shu W.M."/>
            <person name="Kang Z.D."/>
            <person name="Jia W.X."/>
        </authorList>
    </citation>
    <scope>NUCLEOTIDE SEQUENCE [LARGE SCALE GENOMIC DNA]</scope>
    <source>
        <strain evidence="2 3">RA-CH-1</strain>
    </source>
</reference>
<dbReference type="STRING" id="34085.AB406_0514"/>
<dbReference type="AlphaFoldDB" id="J9QZ31"/>
<dbReference type="SMART" id="SM00421">
    <property type="entry name" value="HTH_LUXR"/>
    <property type="match status" value="1"/>
</dbReference>
<organism evidence="2 3">
    <name type="scientific">Riemerella anatipestifer RA-CH-1</name>
    <dbReference type="NCBI Taxonomy" id="1228997"/>
    <lineage>
        <taxon>Bacteria</taxon>
        <taxon>Pseudomonadati</taxon>
        <taxon>Bacteroidota</taxon>
        <taxon>Flavobacteriia</taxon>
        <taxon>Flavobacteriales</taxon>
        <taxon>Weeksellaceae</taxon>
        <taxon>Riemerella</taxon>
    </lineage>
</organism>
<dbReference type="PROSITE" id="PS50043">
    <property type="entry name" value="HTH_LUXR_2"/>
    <property type="match status" value="1"/>
</dbReference>